<dbReference type="InterPro" id="IPR056167">
    <property type="entry name" value="A-sol_ELP1"/>
</dbReference>
<feature type="domain" description="ELP1 three-helical bundle" evidence="11">
    <location>
        <begin position="1107"/>
        <end position="1279"/>
    </location>
</feature>
<evidence type="ECO:0000256" key="3">
    <source>
        <dbReference type="ARBA" id="ARBA00022490"/>
    </source>
</evidence>
<evidence type="ECO:0000256" key="4">
    <source>
        <dbReference type="ARBA" id="ARBA00022694"/>
    </source>
</evidence>
<comment type="pathway">
    <text evidence="1">tRNA modification; 5-methoxycarbonylmethyl-2-thiouridine-tRNA biosynthesis.</text>
</comment>
<evidence type="ECO:0000313" key="13">
    <source>
        <dbReference type="Proteomes" id="UP000053424"/>
    </source>
</evidence>
<dbReference type="GO" id="GO:0005829">
    <property type="term" value="C:cytosol"/>
    <property type="evidence" value="ECO:0007669"/>
    <property type="project" value="TreeGrafter"/>
</dbReference>
<dbReference type="InterPro" id="IPR056164">
    <property type="entry name" value="Beta-prop_ELP1_1st"/>
</dbReference>
<dbReference type="STRING" id="686832.A0A0C3C819"/>
<dbReference type="InterPro" id="IPR056165">
    <property type="entry name" value="Beta-prop_ELP1_2nd"/>
</dbReference>
<proteinExistence type="inferred from homology"/>
<dbReference type="HOGENOM" id="CLU_001477_0_0_1"/>
<dbReference type="SUPFAM" id="SSF69322">
    <property type="entry name" value="Tricorn protease domain 2"/>
    <property type="match status" value="1"/>
</dbReference>
<dbReference type="Pfam" id="PF23925">
    <property type="entry name" value="A-sol_ELP1"/>
    <property type="match status" value="2"/>
</dbReference>
<comment type="subcellular location">
    <subcellularLocation>
        <location evidence="5">Cytoplasm</location>
    </subcellularLocation>
    <subcellularLocation>
        <location evidence="5">Nucleus</location>
    </subcellularLocation>
</comment>
<dbReference type="GO" id="GO:0002926">
    <property type="term" value="P:tRNA wobble base 5-methoxycarbonylmethyl-2-thiouridinylation"/>
    <property type="evidence" value="ECO:0007669"/>
    <property type="project" value="TreeGrafter"/>
</dbReference>
<feature type="domain" description="ELP1 first N-terminal beta-propeller" evidence="7">
    <location>
        <begin position="1"/>
        <end position="395"/>
    </location>
</feature>
<dbReference type="InterPro" id="IPR056169">
    <property type="entry name" value="HB_ELP1"/>
</dbReference>
<feature type="domain" description="ELP1 alpha-solenoid" evidence="10">
    <location>
        <begin position="750"/>
        <end position="813"/>
    </location>
</feature>
<dbReference type="UniPathway" id="UPA00988"/>
<keyword evidence="13" id="KW-1185">Reference proteome</keyword>
<organism evidence="12 13">
    <name type="scientific">Hebeloma cylindrosporum</name>
    <dbReference type="NCBI Taxonomy" id="76867"/>
    <lineage>
        <taxon>Eukaryota</taxon>
        <taxon>Fungi</taxon>
        <taxon>Dikarya</taxon>
        <taxon>Basidiomycota</taxon>
        <taxon>Agaricomycotina</taxon>
        <taxon>Agaricomycetes</taxon>
        <taxon>Agaricomycetidae</taxon>
        <taxon>Agaricales</taxon>
        <taxon>Agaricineae</taxon>
        <taxon>Hymenogastraceae</taxon>
        <taxon>Hebeloma</taxon>
    </lineage>
</organism>
<dbReference type="Pfam" id="PF04762">
    <property type="entry name" value="Beta-prop_ELP1_1st"/>
    <property type="match status" value="1"/>
</dbReference>
<comment type="similarity">
    <text evidence="2 5">Belongs to the ELP1/IKA1 family.</text>
</comment>
<feature type="domain" description="ELP1 N-terminal second beta-propeller" evidence="8">
    <location>
        <begin position="433"/>
        <end position="726"/>
    </location>
</feature>
<keyword evidence="4" id="KW-0819">tRNA processing</keyword>
<dbReference type="InterPro" id="IPR006849">
    <property type="entry name" value="Elp1"/>
</dbReference>
<dbReference type="GO" id="GO:0005634">
    <property type="term" value="C:nucleus"/>
    <property type="evidence" value="ECO:0007669"/>
    <property type="project" value="UniProtKB-SubCell"/>
</dbReference>
<dbReference type="Pfam" id="PF23936">
    <property type="entry name" value="HB_ELP1"/>
    <property type="match status" value="1"/>
</dbReference>
<dbReference type="PIRSF" id="PIRSF017233">
    <property type="entry name" value="IKAP"/>
    <property type="match status" value="1"/>
</dbReference>
<feature type="compositionally biased region" description="Basic residues" evidence="6">
    <location>
        <begin position="1193"/>
        <end position="1205"/>
    </location>
</feature>
<keyword evidence="3 5" id="KW-0963">Cytoplasm</keyword>
<evidence type="ECO:0000259" key="7">
    <source>
        <dbReference type="Pfam" id="PF04762"/>
    </source>
</evidence>
<dbReference type="PANTHER" id="PTHR12747">
    <property type="entry name" value="ELONGATOR COMPLEX PROTEIN 1"/>
    <property type="match status" value="1"/>
</dbReference>
<evidence type="ECO:0000259" key="8">
    <source>
        <dbReference type="Pfam" id="PF23797"/>
    </source>
</evidence>
<dbReference type="InterPro" id="IPR056166">
    <property type="entry name" value="TPR_ELP1"/>
</dbReference>
<dbReference type="PANTHER" id="PTHR12747:SF0">
    <property type="entry name" value="ELONGATOR COMPLEX PROTEIN 1"/>
    <property type="match status" value="1"/>
</dbReference>
<dbReference type="OrthoDB" id="40048at2759"/>
<comment type="function">
    <text evidence="5">Component of the elongator complex which is required for multiple tRNA modifications, including mcm5U (5-methoxycarbonylmethyl uridine), mcm5s2U (5-methoxycarbonylmethyl-2-thiouridine), and ncm5U (5-carbamoylmethyl uridine). The elongator complex catalyzes formation of carboxymethyluridine in the wobble base at position 34 in tRNAs.</text>
</comment>
<gene>
    <name evidence="12" type="ORF">M413DRAFT_446556</name>
</gene>
<sequence length="1335" mass="150006">MRNLTLISSWDSPIPRSNITATAFDLDENVIYVSSERNNLDGEVEIDLWKIDQSQGLDKAPSTPELVSNFHTVISSNGPTTAQTLSLRFLAETRQIAAIMRGGDVIMISTELEGSPSDVEGTFETGILAASWNPDESVVAIVTGERKLILLTSTFDIFSEAPLYVEEFGEDTPINVGWGSKQTQFHGSLGKSAAQAAPKIKMGTSPDDDNLPRISWRGDGAYFVVSSLSPEKTPDTPTHRTLRIYDRQGVLQSTSEDVAGLEHTLIWRPSGNLIMSTQRFGFEGGGAGREGRHDVIFFERNGLRHGEFSLKVDQLSVKGKRPDDATDRKWGYRVRELAWNSDSTVLSVWVEGNDGDVVQFWTMGNYHWYLKHEIAAPTSSSSKPGQFTSLSWHPEIALHLILTTTSKMIQRVYSWDSFVSQSSPPNDSGTVAVLDGSSILLTPFRSQNVPPPMSSYQLSVSPDLSLKSPIPAHSTPVYVTFSPENDALGVLWEHGYVEIWSLKTRLLPGPGKIMDPSKLFEEIIHESKDTRWRQVAVRLNGPDSYSVTVLGTGPDSPTDTIALLRVKGSNMDSIHKFQLPSRNCRLLTGSVVDTYQGPDGTIFHYTEEANIALPVARFPEFCIHVHKIVIPPTTPETEEHVLYVGLAKSGKLYASKSDDESRTMSKNTTSFTIASGFVIFTTTLHEVVFAPIALLSKLFEQTDAAAPKEIPPDWPTRKVERGSRIVVAVPSSMSLVLQMPRGNLETINPRPLVMEVVKQDLDAGNYRKAFFACRKHRIDLNVIVDHDPEAFAERIPSFVEQIPEVEHLNLFLALVGRGSHSPEFIAKCCDGFQVELEKRDLVKYVNSILTAHVVKTPPDHEAGLALLLRLRETDPSVVEEAVKYIIFLVDANQLFDTALGMYDFSLVIMIAQHAQKDPREYLPFLRELRALDKYYQRFRIDDHLKRYEKALRNLSLAGPERFEEAVAYVESHQLYESALAIWKGTEQYEDILNSYGDWLYERREFREAASVFVEAKRTTKAMYAHEKSLAWQELFDLAVLDGMPEDDIVAMGYRVAEDLASKKRHAEAGRVLLDYCKDIREAVIALVQGSAFSEARRIISLNGTPELLEDVVHPALLESRVQISEDIGEMQEQIRKQVARLRELRIKKIEEPDAFYGMEDDVALHNVDVMTDVSMPATAFTRYTVAPTSASRSSRRTSRSKRKMERKIGSGRKGTVDEEEYLLKSITKLVEKFAVTKGEVRSLLPHLFQFTDEHREEGSKLQREVGDFEQEIQEALDEIWARPPSAEGDEEPEQIGWAARMAEIEKRKAINPLDKVPKPDLSQTKDWRVKLMVHK</sequence>
<feature type="region of interest" description="Disordered" evidence="6">
    <location>
        <begin position="1186"/>
        <end position="1211"/>
    </location>
</feature>
<keyword evidence="5" id="KW-0539">Nucleus</keyword>
<evidence type="ECO:0000259" key="9">
    <source>
        <dbReference type="Pfam" id="PF23878"/>
    </source>
</evidence>
<dbReference type="GO" id="GO:0033588">
    <property type="term" value="C:elongator holoenzyme complex"/>
    <property type="evidence" value="ECO:0007669"/>
    <property type="project" value="InterPro"/>
</dbReference>
<protein>
    <recommendedName>
        <fullName evidence="5">Elongator complex protein 1</fullName>
    </recommendedName>
</protein>
<evidence type="ECO:0000259" key="11">
    <source>
        <dbReference type="Pfam" id="PF23936"/>
    </source>
</evidence>
<evidence type="ECO:0000256" key="1">
    <source>
        <dbReference type="ARBA" id="ARBA00005043"/>
    </source>
</evidence>
<reference evidence="13" key="2">
    <citation type="submission" date="2015-01" db="EMBL/GenBank/DDBJ databases">
        <title>Evolutionary Origins and Diversification of the Mycorrhizal Mutualists.</title>
        <authorList>
            <consortium name="DOE Joint Genome Institute"/>
            <consortium name="Mycorrhizal Genomics Consortium"/>
            <person name="Kohler A."/>
            <person name="Kuo A."/>
            <person name="Nagy L.G."/>
            <person name="Floudas D."/>
            <person name="Copeland A."/>
            <person name="Barry K.W."/>
            <person name="Cichocki N."/>
            <person name="Veneault-Fourrey C."/>
            <person name="LaButti K."/>
            <person name="Lindquist E.A."/>
            <person name="Lipzen A."/>
            <person name="Lundell T."/>
            <person name="Morin E."/>
            <person name="Murat C."/>
            <person name="Riley R."/>
            <person name="Ohm R."/>
            <person name="Sun H."/>
            <person name="Tunlid A."/>
            <person name="Henrissat B."/>
            <person name="Grigoriev I.V."/>
            <person name="Hibbett D.S."/>
            <person name="Martin F."/>
        </authorList>
    </citation>
    <scope>NUCLEOTIDE SEQUENCE [LARGE SCALE GENOMIC DNA]</scope>
    <source>
        <strain evidence="13">h7</strain>
    </source>
</reference>
<evidence type="ECO:0000256" key="5">
    <source>
        <dbReference type="PIRNR" id="PIRNR017233"/>
    </source>
</evidence>
<accession>A0A0C3C819</accession>
<name>A0A0C3C819_HEBCY</name>
<dbReference type="Pfam" id="PF23878">
    <property type="entry name" value="TPR_ELP1"/>
    <property type="match status" value="1"/>
</dbReference>
<evidence type="ECO:0000256" key="6">
    <source>
        <dbReference type="SAM" id="MobiDB-lite"/>
    </source>
</evidence>
<evidence type="ECO:0000313" key="12">
    <source>
        <dbReference type="EMBL" id="KIM40369.1"/>
    </source>
</evidence>
<dbReference type="Proteomes" id="UP000053424">
    <property type="component" value="Unassembled WGS sequence"/>
</dbReference>
<evidence type="ECO:0000259" key="10">
    <source>
        <dbReference type="Pfam" id="PF23925"/>
    </source>
</evidence>
<dbReference type="EMBL" id="KN831783">
    <property type="protein sequence ID" value="KIM40369.1"/>
    <property type="molecule type" value="Genomic_DNA"/>
</dbReference>
<feature type="domain" description="ELP1 TPR" evidence="9">
    <location>
        <begin position="935"/>
        <end position="1097"/>
    </location>
</feature>
<reference evidence="12 13" key="1">
    <citation type="submission" date="2014-04" db="EMBL/GenBank/DDBJ databases">
        <authorList>
            <consortium name="DOE Joint Genome Institute"/>
            <person name="Kuo A."/>
            <person name="Gay G."/>
            <person name="Dore J."/>
            <person name="Kohler A."/>
            <person name="Nagy L.G."/>
            <person name="Floudas D."/>
            <person name="Copeland A."/>
            <person name="Barry K.W."/>
            <person name="Cichocki N."/>
            <person name="Veneault-Fourrey C."/>
            <person name="LaButti K."/>
            <person name="Lindquist E.A."/>
            <person name="Lipzen A."/>
            <person name="Lundell T."/>
            <person name="Morin E."/>
            <person name="Murat C."/>
            <person name="Sun H."/>
            <person name="Tunlid A."/>
            <person name="Henrissat B."/>
            <person name="Grigoriev I.V."/>
            <person name="Hibbett D.S."/>
            <person name="Martin F."/>
            <person name="Nordberg H.P."/>
            <person name="Cantor M.N."/>
            <person name="Hua S.X."/>
        </authorList>
    </citation>
    <scope>NUCLEOTIDE SEQUENCE [LARGE SCALE GENOMIC DNA]</scope>
    <source>
        <strain evidence="13">h7</strain>
    </source>
</reference>
<dbReference type="Pfam" id="PF23797">
    <property type="entry name" value="Beta-prop_ELP1_2nd"/>
    <property type="match status" value="1"/>
</dbReference>
<dbReference type="GO" id="GO:0000049">
    <property type="term" value="F:tRNA binding"/>
    <property type="evidence" value="ECO:0007669"/>
    <property type="project" value="TreeGrafter"/>
</dbReference>
<feature type="domain" description="ELP1 alpha-solenoid" evidence="10">
    <location>
        <begin position="825"/>
        <end position="928"/>
    </location>
</feature>
<evidence type="ECO:0000256" key="2">
    <source>
        <dbReference type="ARBA" id="ARBA00006086"/>
    </source>
</evidence>